<protein>
    <submittedName>
        <fullName evidence="1">Ankyrin repeat domain-containing protein</fullName>
    </submittedName>
</protein>
<dbReference type="Gene3D" id="1.25.40.20">
    <property type="entry name" value="Ankyrin repeat-containing domain"/>
    <property type="match status" value="1"/>
</dbReference>
<proteinExistence type="predicted"/>
<dbReference type="SUPFAM" id="SSF48403">
    <property type="entry name" value="Ankyrin repeat"/>
    <property type="match status" value="1"/>
</dbReference>
<evidence type="ECO:0000313" key="1">
    <source>
        <dbReference type="EMBL" id="MBD7944643.1"/>
    </source>
</evidence>
<dbReference type="InterPro" id="IPR036770">
    <property type="entry name" value="Ankyrin_rpt-contain_sf"/>
</dbReference>
<sequence>MKITNVFDAVLKGTFEDFKNFYNGEANQINPHSKFNLLSTAMLNDKNPEDKLAITKYLLKDGIDVSFTDSLYNRNALHTFFFNIMKGPKDYMETVVRLLVENGVDVNAVDKFNSIPLKYAITVNKNTTEDMKDIYYYLVEKGSDVNIKDTFNKSILDYAKEFPWRNDFLEIVKEYEHG</sequence>
<dbReference type="InterPro" id="IPR002110">
    <property type="entry name" value="Ankyrin_rpt"/>
</dbReference>
<dbReference type="Proteomes" id="UP000640786">
    <property type="component" value="Unassembled WGS sequence"/>
</dbReference>
<dbReference type="Pfam" id="PF12796">
    <property type="entry name" value="Ank_2"/>
    <property type="match status" value="1"/>
</dbReference>
<reference evidence="1 2" key="1">
    <citation type="submission" date="2020-08" db="EMBL/GenBank/DDBJ databases">
        <title>A Genomic Blueprint of the Chicken Gut Microbiome.</title>
        <authorList>
            <person name="Gilroy R."/>
            <person name="Ravi A."/>
            <person name="Getino M."/>
            <person name="Pursley I."/>
            <person name="Horton D.L."/>
            <person name="Alikhan N.-F."/>
            <person name="Baker D."/>
            <person name="Gharbi K."/>
            <person name="Hall N."/>
            <person name="Watson M."/>
            <person name="Adriaenssens E.M."/>
            <person name="Foster-Nyarko E."/>
            <person name="Jarju S."/>
            <person name="Secka A."/>
            <person name="Antonio M."/>
            <person name="Oren A."/>
            <person name="Chaudhuri R."/>
            <person name="La Ragione R.M."/>
            <person name="Hildebrand F."/>
            <person name="Pallen M.J."/>
        </authorList>
    </citation>
    <scope>NUCLEOTIDE SEQUENCE [LARGE SCALE GENOMIC DNA]</scope>
    <source>
        <strain evidence="1 2">Sa2BUA9</strain>
    </source>
</reference>
<keyword evidence="2" id="KW-1185">Reference proteome</keyword>
<organism evidence="1 2">
    <name type="scientific">Psychrobacillus faecigallinarum</name>
    <dbReference type="NCBI Taxonomy" id="2762235"/>
    <lineage>
        <taxon>Bacteria</taxon>
        <taxon>Bacillati</taxon>
        <taxon>Bacillota</taxon>
        <taxon>Bacilli</taxon>
        <taxon>Bacillales</taxon>
        <taxon>Bacillaceae</taxon>
        <taxon>Psychrobacillus</taxon>
    </lineage>
</organism>
<gene>
    <name evidence="1" type="ORF">H9650_10995</name>
</gene>
<dbReference type="EMBL" id="JACSQO010000005">
    <property type="protein sequence ID" value="MBD7944643.1"/>
    <property type="molecule type" value="Genomic_DNA"/>
</dbReference>
<name>A0ABR8RA19_9BACI</name>
<evidence type="ECO:0000313" key="2">
    <source>
        <dbReference type="Proteomes" id="UP000640786"/>
    </source>
</evidence>
<dbReference type="RefSeq" id="WP_144538408.1">
    <property type="nucleotide sequence ID" value="NZ_JACSQO010000005.1"/>
</dbReference>
<accession>A0ABR8RA19</accession>
<comment type="caution">
    <text evidence="1">The sequence shown here is derived from an EMBL/GenBank/DDBJ whole genome shotgun (WGS) entry which is preliminary data.</text>
</comment>